<gene>
    <name evidence="1" type="ORF">RS130_04215</name>
</gene>
<accession>A0ABU3STC6</accession>
<keyword evidence="2" id="KW-1185">Reference proteome</keyword>
<name>A0ABU3STC6_9ALTE</name>
<dbReference type="RefSeq" id="WP_316024925.1">
    <property type="nucleotide sequence ID" value="NZ_JAWDIO010000002.1"/>
</dbReference>
<proteinExistence type="predicted"/>
<protein>
    <submittedName>
        <fullName evidence="1">YheV family putative zinc ribbon protein</fullName>
    </submittedName>
</protein>
<organism evidence="1 2">
    <name type="scientific">Paraglaciecola aquimarina</name>
    <dbReference type="NCBI Taxonomy" id="1235557"/>
    <lineage>
        <taxon>Bacteria</taxon>
        <taxon>Pseudomonadati</taxon>
        <taxon>Pseudomonadota</taxon>
        <taxon>Gammaproteobacteria</taxon>
        <taxon>Alteromonadales</taxon>
        <taxon>Alteromonadaceae</taxon>
        <taxon>Paraglaciecola</taxon>
    </lineage>
</organism>
<evidence type="ECO:0000313" key="1">
    <source>
        <dbReference type="EMBL" id="MDU0353238.1"/>
    </source>
</evidence>
<dbReference type="Pfam" id="PF09526">
    <property type="entry name" value="DUF2387"/>
    <property type="match status" value="1"/>
</dbReference>
<dbReference type="Proteomes" id="UP001247805">
    <property type="component" value="Unassembled WGS sequence"/>
</dbReference>
<sequence length="68" mass="7722">MVNKTKRRFVAGATCPQCKSLDTIMLYFENNVEKIQCVNCDYQESQADKQVTKATRTSESVIGVFKPE</sequence>
<reference evidence="1 2" key="1">
    <citation type="submission" date="2023-10" db="EMBL/GenBank/DDBJ databases">
        <title>Glaciecola aquimarina strain GGW-M5 nov., isolated from a coastal seawater.</title>
        <authorList>
            <person name="Bayburt H."/>
            <person name="Kim J.M."/>
            <person name="Choi B.J."/>
            <person name="Jeon C.O."/>
        </authorList>
    </citation>
    <scope>NUCLEOTIDE SEQUENCE [LARGE SCALE GENOMIC DNA]</scope>
    <source>
        <strain evidence="1 2">KCTC 32108</strain>
    </source>
</reference>
<comment type="caution">
    <text evidence="1">The sequence shown here is derived from an EMBL/GenBank/DDBJ whole genome shotgun (WGS) entry which is preliminary data.</text>
</comment>
<dbReference type="InterPro" id="IPR012658">
    <property type="entry name" value="YheV"/>
</dbReference>
<dbReference type="NCBIfam" id="TIGR02443">
    <property type="entry name" value="YheV family putative zinc ribbon protein"/>
    <property type="match status" value="1"/>
</dbReference>
<dbReference type="EMBL" id="JAWDIO010000002">
    <property type="protein sequence ID" value="MDU0353238.1"/>
    <property type="molecule type" value="Genomic_DNA"/>
</dbReference>
<evidence type="ECO:0000313" key="2">
    <source>
        <dbReference type="Proteomes" id="UP001247805"/>
    </source>
</evidence>